<organism evidence="3 4">
    <name type="scientific">Mesorhabditis belari</name>
    <dbReference type="NCBI Taxonomy" id="2138241"/>
    <lineage>
        <taxon>Eukaryota</taxon>
        <taxon>Metazoa</taxon>
        <taxon>Ecdysozoa</taxon>
        <taxon>Nematoda</taxon>
        <taxon>Chromadorea</taxon>
        <taxon>Rhabditida</taxon>
        <taxon>Rhabditina</taxon>
        <taxon>Rhabditomorpha</taxon>
        <taxon>Rhabditoidea</taxon>
        <taxon>Rhabditidae</taxon>
        <taxon>Mesorhabditinae</taxon>
        <taxon>Mesorhabditis</taxon>
    </lineage>
</organism>
<evidence type="ECO:0000313" key="3">
    <source>
        <dbReference type="Proteomes" id="UP000887575"/>
    </source>
</evidence>
<keyword evidence="1" id="KW-0472">Membrane</keyword>
<dbReference type="WBParaSite" id="MBELARI_LOCUS11507">
    <property type="protein sequence ID" value="MBELARI_LOCUS11507"/>
    <property type="gene ID" value="MBELARI_LOCUS11507"/>
</dbReference>
<proteinExistence type="predicted"/>
<evidence type="ECO:0000256" key="1">
    <source>
        <dbReference type="SAM" id="Phobius"/>
    </source>
</evidence>
<evidence type="ECO:0000256" key="2">
    <source>
        <dbReference type="SAM" id="SignalP"/>
    </source>
</evidence>
<dbReference type="Proteomes" id="UP000887575">
    <property type="component" value="Unassembled WGS sequence"/>
</dbReference>
<protein>
    <submittedName>
        <fullName evidence="4">Uncharacterized protein</fullName>
    </submittedName>
</protein>
<dbReference type="InterPro" id="IPR019422">
    <property type="entry name" value="7TM_GPCR_serpentine_rcpt_Srh"/>
</dbReference>
<name>A0AAF3J253_9BILA</name>
<keyword evidence="2" id="KW-0732">Signal</keyword>
<feature type="signal peptide" evidence="2">
    <location>
        <begin position="1"/>
        <end position="20"/>
    </location>
</feature>
<dbReference type="Pfam" id="PF10318">
    <property type="entry name" value="7TM_GPCR_Srh"/>
    <property type="match status" value="1"/>
</dbReference>
<dbReference type="AlphaFoldDB" id="A0AAF3J253"/>
<reference evidence="4" key="1">
    <citation type="submission" date="2024-02" db="UniProtKB">
        <authorList>
            <consortium name="WormBaseParasite"/>
        </authorList>
    </citation>
    <scope>IDENTIFICATION</scope>
</reference>
<keyword evidence="1" id="KW-0812">Transmembrane</keyword>
<accession>A0AAF3J253</accession>
<keyword evidence="3" id="KW-1185">Reference proteome</keyword>
<feature type="chain" id="PRO_5042178238" evidence="2">
    <location>
        <begin position="21"/>
        <end position="133"/>
    </location>
</feature>
<evidence type="ECO:0000313" key="4">
    <source>
        <dbReference type="WBParaSite" id="MBELARI_LOCUS11507"/>
    </source>
</evidence>
<feature type="transmembrane region" description="Helical" evidence="1">
    <location>
        <begin position="57"/>
        <end position="82"/>
    </location>
</feature>
<sequence length="133" mass="15408">MTEIFWYAHPLFLLVPLTYAMWAANDEKIAFNEQIQRFPEIASFLTSPNIWILEKPVITIFVAAVIIYPSLFGGVLFGLLIFTNHILTQQRNFMSPRTLHLHKKWTRNLNLQVIPFSPHSSLLAIQQLVPSFN</sequence>
<keyword evidence="1" id="KW-1133">Transmembrane helix</keyword>